<name>A0ABX6P322_9BURK</name>
<dbReference type="SUPFAM" id="SSF53756">
    <property type="entry name" value="UDP-Glycosyltransferase/glycogen phosphorylase"/>
    <property type="match status" value="1"/>
</dbReference>
<dbReference type="EMBL" id="CP053418">
    <property type="protein sequence ID" value="QJW84445.1"/>
    <property type="molecule type" value="Genomic_DNA"/>
</dbReference>
<gene>
    <name evidence="1" type="ORF">HK414_13835</name>
</gene>
<sequence>MLRAAGHDVQLLIVGDGPQRPMLEEQVAQAKLGDWVRFTGHDPKPERWLRAMDVFVLPSYANEGVPQALMQAMMSGLPCITTDVGAISEVARDGETALIVRPQDSAAPAAMLTQLLGDPEARERRAARRVNSPWRTARWTRCATGWRKCSGA</sequence>
<keyword evidence="2" id="KW-1185">Reference proteome</keyword>
<dbReference type="PANTHER" id="PTHR12526">
    <property type="entry name" value="GLYCOSYLTRANSFERASE"/>
    <property type="match status" value="1"/>
</dbReference>
<proteinExistence type="predicted"/>
<organism evidence="1 2">
    <name type="scientific">Ramlibacter terrae</name>
    <dbReference type="NCBI Taxonomy" id="2732511"/>
    <lineage>
        <taxon>Bacteria</taxon>
        <taxon>Pseudomonadati</taxon>
        <taxon>Pseudomonadota</taxon>
        <taxon>Betaproteobacteria</taxon>
        <taxon>Burkholderiales</taxon>
        <taxon>Comamonadaceae</taxon>
        <taxon>Ramlibacter</taxon>
    </lineage>
</organism>
<accession>A0ABX6P322</accession>
<dbReference type="Gene3D" id="3.40.50.2000">
    <property type="entry name" value="Glycogen Phosphorylase B"/>
    <property type="match status" value="1"/>
</dbReference>
<reference evidence="1 2" key="1">
    <citation type="submission" date="2020-05" db="EMBL/GenBank/DDBJ databases">
        <title>Ramlibacter rhizophilus sp. nov., isolated from rhizosphere soil of national flower Mugunghwa from South Korea.</title>
        <authorList>
            <person name="Zheng-Fei Y."/>
            <person name="Huan T."/>
        </authorList>
    </citation>
    <scope>NUCLEOTIDE SEQUENCE [LARGE SCALE GENOMIC DNA]</scope>
    <source>
        <strain evidence="1 2">H242</strain>
    </source>
</reference>
<dbReference type="Pfam" id="PF13692">
    <property type="entry name" value="Glyco_trans_1_4"/>
    <property type="match status" value="1"/>
</dbReference>
<protein>
    <submittedName>
        <fullName evidence="1">Glycosyltransferase family 4 protein</fullName>
    </submittedName>
</protein>
<reference evidence="1 2" key="2">
    <citation type="submission" date="2020-05" db="EMBL/GenBank/DDBJ databases">
        <authorList>
            <person name="Khan S.A."/>
            <person name="Jeon C.O."/>
            <person name="Chun B.H."/>
        </authorList>
    </citation>
    <scope>NUCLEOTIDE SEQUENCE [LARGE SCALE GENOMIC DNA]</scope>
    <source>
        <strain evidence="1 2">H242</strain>
    </source>
</reference>
<evidence type="ECO:0000313" key="2">
    <source>
        <dbReference type="Proteomes" id="UP000500826"/>
    </source>
</evidence>
<evidence type="ECO:0000313" key="1">
    <source>
        <dbReference type="EMBL" id="QJW84445.1"/>
    </source>
</evidence>
<dbReference type="PANTHER" id="PTHR12526:SF636">
    <property type="entry name" value="BLL3647 PROTEIN"/>
    <property type="match status" value="1"/>
</dbReference>
<dbReference type="Proteomes" id="UP000500826">
    <property type="component" value="Chromosome"/>
</dbReference>